<keyword evidence="1" id="KW-0472">Membrane</keyword>
<dbReference type="RefSeq" id="WP_286661796.1">
    <property type="nucleotide sequence ID" value="NZ_JASZYV010000004.1"/>
</dbReference>
<reference evidence="2" key="1">
    <citation type="submission" date="2023-06" db="EMBL/GenBank/DDBJ databases">
        <authorList>
            <person name="Jiang Y."/>
            <person name="Liu Q."/>
        </authorList>
    </citation>
    <scope>NUCLEOTIDE SEQUENCE</scope>
    <source>
        <strain evidence="2">CGMCC 1.12089</strain>
    </source>
</reference>
<gene>
    <name evidence="2" type="ORF">QTH91_19475</name>
</gene>
<dbReference type="Proteomes" id="UP001174908">
    <property type="component" value="Unassembled WGS sequence"/>
</dbReference>
<accession>A0ABT7NFE9</accession>
<keyword evidence="1" id="KW-1133">Transmembrane helix</keyword>
<keyword evidence="1" id="KW-0812">Transmembrane</keyword>
<name>A0ABT7NFE9_9BURK</name>
<sequence length="66" mass="7302">MVRAIFILLSASVSVGLWLTFGAWVLFGLFALSLATLLFSTRHQPDPVMRDDESMAEPRTTAMAPF</sequence>
<comment type="caution">
    <text evidence="2">The sequence shown here is derived from an EMBL/GenBank/DDBJ whole genome shotgun (WGS) entry which is preliminary data.</text>
</comment>
<keyword evidence="3" id="KW-1185">Reference proteome</keyword>
<evidence type="ECO:0000256" key="1">
    <source>
        <dbReference type="SAM" id="Phobius"/>
    </source>
</evidence>
<protein>
    <submittedName>
        <fullName evidence="2">Uncharacterized protein</fullName>
    </submittedName>
</protein>
<evidence type="ECO:0000313" key="3">
    <source>
        <dbReference type="Proteomes" id="UP001174908"/>
    </source>
</evidence>
<dbReference type="EMBL" id="JASZYV010000004">
    <property type="protein sequence ID" value="MDM0046680.1"/>
    <property type="molecule type" value="Genomic_DNA"/>
</dbReference>
<feature type="transmembrane region" description="Helical" evidence="1">
    <location>
        <begin position="6"/>
        <end position="39"/>
    </location>
</feature>
<evidence type="ECO:0000313" key="2">
    <source>
        <dbReference type="EMBL" id="MDM0046680.1"/>
    </source>
</evidence>
<organism evidence="2 3">
    <name type="scientific">Variovorax dokdonensis</name>
    <dbReference type="NCBI Taxonomy" id="344883"/>
    <lineage>
        <taxon>Bacteria</taxon>
        <taxon>Pseudomonadati</taxon>
        <taxon>Pseudomonadota</taxon>
        <taxon>Betaproteobacteria</taxon>
        <taxon>Burkholderiales</taxon>
        <taxon>Comamonadaceae</taxon>
        <taxon>Variovorax</taxon>
    </lineage>
</organism>
<proteinExistence type="predicted"/>